<dbReference type="GO" id="GO:0070290">
    <property type="term" value="F:N-acylphosphatidylethanolamine-specific phospholipase D activity"/>
    <property type="evidence" value="ECO:0007669"/>
    <property type="project" value="InterPro"/>
</dbReference>
<dbReference type="SUPFAM" id="SSF56281">
    <property type="entry name" value="Metallo-hydrolase/oxidoreductase"/>
    <property type="match status" value="1"/>
</dbReference>
<dbReference type="AlphaFoldDB" id="A0A9W9QAV8"/>
<evidence type="ECO:0000259" key="3">
    <source>
        <dbReference type="Pfam" id="PF12706"/>
    </source>
</evidence>
<comment type="caution">
    <text evidence="4">The sequence shown here is derived from an EMBL/GenBank/DDBJ whole genome shotgun (WGS) entry which is preliminary data.</text>
</comment>
<dbReference type="GO" id="GO:0070292">
    <property type="term" value="P:N-acylphosphatidylethanolamine metabolic process"/>
    <property type="evidence" value="ECO:0007669"/>
    <property type="project" value="TreeGrafter"/>
</dbReference>
<feature type="compositionally biased region" description="Polar residues" evidence="2">
    <location>
        <begin position="85"/>
        <end position="95"/>
    </location>
</feature>
<proteinExistence type="predicted"/>
<dbReference type="InterPro" id="IPR001279">
    <property type="entry name" value="Metallo-B-lactamas"/>
</dbReference>
<dbReference type="GO" id="GO:0008270">
    <property type="term" value="F:zinc ion binding"/>
    <property type="evidence" value="ECO:0007669"/>
    <property type="project" value="InterPro"/>
</dbReference>
<dbReference type="PIRSF" id="PIRSF038896">
    <property type="entry name" value="NAPE-PLD"/>
    <property type="match status" value="1"/>
</dbReference>
<dbReference type="PANTHER" id="PTHR15032:SF4">
    <property type="entry name" value="N-ACYL-PHOSPHATIDYLETHANOLAMINE-HYDROLYZING PHOSPHOLIPASE D"/>
    <property type="match status" value="1"/>
</dbReference>
<dbReference type="InterPro" id="IPR036866">
    <property type="entry name" value="RibonucZ/Hydroxyglut_hydro"/>
</dbReference>
<dbReference type="FunFam" id="3.60.15.10:FF:000048">
    <property type="entry name" value="Zn-dependent hydrolase/oxidoreductase family protein, putative"/>
    <property type="match status" value="1"/>
</dbReference>
<protein>
    <recommendedName>
        <fullName evidence="3">Metallo-beta-lactamase domain-containing protein</fullName>
    </recommendedName>
</protein>
<gene>
    <name evidence="4" type="ORF">N7452_010415</name>
</gene>
<sequence>MRFLSRAPFLQRAFSRHTFHPGIRNMNTAAANEVLYALTVGKASTRPSPEDVLEKSHHTKTGFRNPWESFRDLSSLEIMRMMSSRRISGKSNNPDTTPPTVTVREPQFLPTRDTPKLRATWLGHACYYVEFPSGLRVLFDPVFEARCGPCCGPYTLGPKRYTEPPCQIKDLPIIDAVVISHNHYDHLSYPTVSEIAKRHPNCHFFAPLGNKSWFESSGIHNVTELDWWDERDIAMSPKEKKGSQIEQVGKASPTADIKARISCLPCQHITARGPFDKYKTLWASWAIESGGSKVYFTGDSGYRSVDEVPDGEDDYDSKYDFPICPAFKQVGEFRGPFDLGLIPIGAYAPRHIFSAAHADPHDAVRMFKDTKCKNALGMHWGTWVLTEEDVLEPPRKLKEALKKHDIPEEGVFDVCEIGESREYD</sequence>
<dbReference type="GO" id="GO:0070291">
    <property type="term" value="P:N-acylethanolamine metabolic process"/>
    <property type="evidence" value="ECO:0007669"/>
    <property type="project" value="TreeGrafter"/>
</dbReference>
<dbReference type="PANTHER" id="PTHR15032">
    <property type="entry name" value="N-ACYL-PHOSPHATIDYLETHANOLAMINE-HYDROLYZING PHOSPHOLIPASE D"/>
    <property type="match status" value="1"/>
</dbReference>
<organism evidence="4 5">
    <name type="scientific">Penicillium brevicompactum</name>
    <dbReference type="NCBI Taxonomy" id="5074"/>
    <lineage>
        <taxon>Eukaryota</taxon>
        <taxon>Fungi</taxon>
        <taxon>Dikarya</taxon>
        <taxon>Ascomycota</taxon>
        <taxon>Pezizomycotina</taxon>
        <taxon>Eurotiomycetes</taxon>
        <taxon>Eurotiomycetidae</taxon>
        <taxon>Eurotiales</taxon>
        <taxon>Aspergillaceae</taxon>
        <taxon>Penicillium</taxon>
    </lineage>
</organism>
<reference evidence="4" key="1">
    <citation type="submission" date="2022-12" db="EMBL/GenBank/DDBJ databases">
        <authorList>
            <person name="Petersen C."/>
        </authorList>
    </citation>
    <scope>NUCLEOTIDE SEQUENCE</scope>
    <source>
        <strain evidence="4">IBT 35673</strain>
    </source>
</reference>
<dbReference type="EMBL" id="JAPZBQ010000005">
    <property type="protein sequence ID" value="KAJ5330025.1"/>
    <property type="molecule type" value="Genomic_DNA"/>
</dbReference>
<accession>A0A9W9QAV8</accession>
<feature type="binding site" evidence="1">
    <location>
        <position position="184"/>
    </location>
    <ligand>
        <name>an N-acyl-1,2-diacyl-sn-glycero-3-phosphoethanolamine</name>
        <dbReference type="ChEBI" id="CHEBI:62537"/>
    </ligand>
</feature>
<dbReference type="GO" id="GO:0005737">
    <property type="term" value="C:cytoplasm"/>
    <property type="evidence" value="ECO:0007669"/>
    <property type="project" value="TreeGrafter"/>
</dbReference>
<dbReference type="Gene3D" id="3.60.15.10">
    <property type="entry name" value="Ribonuclease Z/Hydroxyacylglutathione hydrolase-like"/>
    <property type="match status" value="1"/>
</dbReference>
<name>A0A9W9QAV8_PENBR</name>
<evidence type="ECO:0000313" key="5">
    <source>
        <dbReference type="Proteomes" id="UP001147695"/>
    </source>
</evidence>
<evidence type="ECO:0000313" key="4">
    <source>
        <dbReference type="EMBL" id="KAJ5330025.1"/>
    </source>
</evidence>
<evidence type="ECO:0000256" key="2">
    <source>
        <dbReference type="SAM" id="MobiDB-lite"/>
    </source>
</evidence>
<feature type="domain" description="Metallo-beta-lactamase" evidence="3">
    <location>
        <begin position="136"/>
        <end position="380"/>
    </location>
</feature>
<dbReference type="Pfam" id="PF12706">
    <property type="entry name" value="Lactamase_B_2"/>
    <property type="match status" value="1"/>
</dbReference>
<evidence type="ECO:0000256" key="1">
    <source>
        <dbReference type="PIRSR" id="PIRSR038896-50"/>
    </source>
</evidence>
<dbReference type="Proteomes" id="UP001147695">
    <property type="component" value="Unassembled WGS sequence"/>
</dbReference>
<dbReference type="InterPro" id="IPR024884">
    <property type="entry name" value="NAPE-PLD"/>
</dbReference>
<reference evidence="4" key="2">
    <citation type="journal article" date="2023" name="IMA Fungus">
        <title>Comparative genomic study of the Penicillium genus elucidates a diverse pangenome and 15 lateral gene transfer events.</title>
        <authorList>
            <person name="Petersen C."/>
            <person name="Sorensen T."/>
            <person name="Nielsen M.R."/>
            <person name="Sondergaard T.E."/>
            <person name="Sorensen J.L."/>
            <person name="Fitzpatrick D.A."/>
            <person name="Frisvad J.C."/>
            <person name="Nielsen K.L."/>
        </authorList>
    </citation>
    <scope>NUCLEOTIDE SEQUENCE</scope>
    <source>
        <strain evidence="4">IBT 35673</strain>
    </source>
</reference>
<feature type="region of interest" description="Disordered" evidence="2">
    <location>
        <begin position="84"/>
        <end position="103"/>
    </location>
</feature>
<feature type="binding site" evidence="1">
    <location>
        <position position="357"/>
    </location>
    <ligand>
        <name>an N-acyl-1,2-diacyl-sn-glycero-3-phosphoethanolamine</name>
        <dbReference type="ChEBI" id="CHEBI:62537"/>
    </ligand>
</feature>